<dbReference type="EMBL" id="FMWK01000010">
    <property type="protein sequence ID" value="SCZ79709.1"/>
    <property type="molecule type" value="Genomic_DNA"/>
</dbReference>
<name>A0A1G5S2B0_PSEXY</name>
<keyword evidence="2 4" id="KW-0808">Transferase</keyword>
<reference evidence="4 5" key="1">
    <citation type="submission" date="2016-10" db="EMBL/GenBank/DDBJ databases">
        <authorList>
            <person name="de Groot N.N."/>
        </authorList>
    </citation>
    <scope>NUCLEOTIDE SEQUENCE [LARGE SCALE GENOMIC DNA]</scope>
    <source>
        <strain evidence="4 5">DSM 10317</strain>
    </source>
</reference>
<keyword evidence="1" id="KW-0328">Glycosyltransferase</keyword>
<protein>
    <submittedName>
        <fullName evidence="4">Glycosyl transferase family 2</fullName>
    </submittedName>
</protein>
<dbReference type="AlphaFoldDB" id="A0A1G5S2B0"/>
<sequence length="307" mass="36299">MSKKISIIIPAYNAQKYIARCLDSIISQIDRQIEVIVINDGSQDDTRVICERYHDNYDFINVVSKENGGVSSARNAGIKMATGDYILFLDADDYLAEGTIKWALDKSEQDVLVCGSFNYIKTRGRIEPCYMDEKTYDVEKDSVDLFIYKIPNAPWGKLYNKNIIVEHDIKFPEGIPYAEDTIFMLEYLKYIRFVRTTNEIIYNYNFTDSGSAMWKYYPDFYKYMKVVMEKKRQLSECKGLEYNESLDRETYYNRCLNHYMKNGKFDCLEEVINAFDVKDTVRSIKKQWYKNNWKSYITYIVKKKILM</sequence>
<evidence type="ECO:0000256" key="2">
    <source>
        <dbReference type="ARBA" id="ARBA00022679"/>
    </source>
</evidence>
<dbReference type="InterPro" id="IPR029044">
    <property type="entry name" value="Nucleotide-diphossugar_trans"/>
</dbReference>
<dbReference type="PANTHER" id="PTHR22916">
    <property type="entry name" value="GLYCOSYLTRANSFERASE"/>
    <property type="match status" value="1"/>
</dbReference>
<dbReference type="SUPFAM" id="SSF53448">
    <property type="entry name" value="Nucleotide-diphospho-sugar transferases"/>
    <property type="match status" value="1"/>
</dbReference>
<feature type="domain" description="Glycosyltransferase 2-like" evidence="3">
    <location>
        <begin position="6"/>
        <end position="122"/>
    </location>
</feature>
<dbReference type="InterPro" id="IPR001173">
    <property type="entry name" value="Glyco_trans_2-like"/>
</dbReference>
<accession>A0A1G5S2B0</accession>
<dbReference type="RefSeq" id="WP_090163063.1">
    <property type="nucleotide sequence ID" value="NZ_FMWK01000010.1"/>
</dbReference>
<dbReference type="PANTHER" id="PTHR22916:SF51">
    <property type="entry name" value="GLYCOSYLTRANSFERASE EPSH-RELATED"/>
    <property type="match status" value="1"/>
</dbReference>
<dbReference type="Gene3D" id="3.90.550.10">
    <property type="entry name" value="Spore Coat Polysaccharide Biosynthesis Protein SpsA, Chain A"/>
    <property type="match status" value="1"/>
</dbReference>
<evidence type="ECO:0000256" key="1">
    <source>
        <dbReference type="ARBA" id="ARBA00022676"/>
    </source>
</evidence>
<proteinExistence type="predicted"/>
<gene>
    <name evidence="4" type="ORF">SAMN02910350_01910</name>
</gene>
<evidence type="ECO:0000259" key="3">
    <source>
        <dbReference type="Pfam" id="PF00535"/>
    </source>
</evidence>
<dbReference type="GO" id="GO:0016757">
    <property type="term" value="F:glycosyltransferase activity"/>
    <property type="evidence" value="ECO:0007669"/>
    <property type="project" value="UniProtKB-KW"/>
</dbReference>
<dbReference type="Pfam" id="PF00535">
    <property type="entry name" value="Glycos_transf_2"/>
    <property type="match status" value="1"/>
</dbReference>
<evidence type="ECO:0000313" key="4">
    <source>
        <dbReference type="EMBL" id="SCZ79709.1"/>
    </source>
</evidence>
<evidence type="ECO:0000313" key="5">
    <source>
        <dbReference type="Proteomes" id="UP000199428"/>
    </source>
</evidence>
<dbReference type="Proteomes" id="UP000199428">
    <property type="component" value="Unassembled WGS sequence"/>
</dbReference>
<organism evidence="4 5">
    <name type="scientific">Pseudobutyrivibrio xylanivorans</name>
    <dbReference type="NCBI Taxonomy" id="185007"/>
    <lineage>
        <taxon>Bacteria</taxon>
        <taxon>Bacillati</taxon>
        <taxon>Bacillota</taxon>
        <taxon>Clostridia</taxon>
        <taxon>Lachnospirales</taxon>
        <taxon>Lachnospiraceae</taxon>
        <taxon>Pseudobutyrivibrio</taxon>
    </lineage>
</organism>
<dbReference type="CDD" id="cd00761">
    <property type="entry name" value="Glyco_tranf_GTA_type"/>
    <property type="match status" value="1"/>
</dbReference>